<feature type="transmembrane region" description="Helical" evidence="5">
    <location>
        <begin position="74"/>
        <end position="93"/>
    </location>
</feature>
<feature type="transmembrane region" description="Helical" evidence="5">
    <location>
        <begin position="99"/>
        <end position="120"/>
    </location>
</feature>
<feature type="transmembrane region" description="Helical" evidence="5">
    <location>
        <begin position="132"/>
        <end position="151"/>
    </location>
</feature>
<feature type="transmembrane region" description="Helical" evidence="5">
    <location>
        <begin position="302"/>
        <end position="321"/>
    </location>
</feature>
<dbReference type="Proteomes" id="UP001564626">
    <property type="component" value="Unassembled WGS sequence"/>
</dbReference>
<dbReference type="EMBL" id="JBGEHV010000002">
    <property type="protein sequence ID" value="MEY8038214.1"/>
    <property type="molecule type" value="Genomic_DNA"/>
</dbReference>
<gene>
    <name evidence="7" type="ORF">AB8O55_02285</name>
</gene>
<accession>A0ABV4CFM2</accession>
<keyword evidence="3 5" id="KW-1133">Transmembrane helix</keyword>
<organism evidence="7 8">
    <name type="scientific">Saccharopolyspora cebuensis</name>
    <dbReference type="NCBI Taxonomy" id="418759"/>
    <lineage>
        <taxon>Bacteria</taxon>
        <taxon>Bacillati</taxon>
        <taxon>Actinomycetota</taxon>
        <taxon>Actinomycetes</taxon>
        <taxon>Pseudonocardiales</taxon>
        <taxon>Pseudonocardiaceae</taxon>
        <taxon>Saccharopolyspora</taxon>
    </lineage>
</organism>
<feature type="transmembrane region" description="Helical" evidence="5">
    <location>
        <begin position="157"/>
        <end position="181"/>
    </location>
</feature>
<evidence type="ECO:0000313" key="7">
    <source>
        <dbReference type="EMBL" id="MEY8038214.1"/>
    </source>
</evidence>
<dbReference type="PANTHER" id="PTHR23521">
    <property type="entry name" value="TRANSPORTER MFS SUPERFAMILY"/>
    <property type="match status" value="1"/>
</dbReference>
<feature type="transmembrane region" description="Helical" evidence="5">
    <location>
        <begin position="333"/>
        <end position="355"/>
    </location>
</feature>
<feature type="transmembrane region" description="Helical" evidence="5">
    <location>
        <begin position="49"/>
        <end position="67"/>
    </location>
</feature>
<name>A0ABV4CFM2_9PSEU</name>
<dbReference type="RefSeq" id="WP_345360932.1">
    <property type="nucleotide sequence ID" value="NZ_BAABII010000005.1"/>
</dbReference>
<dbReference type="InterPro" id="IPR011701">
    <property type="entry name" value="MFS"/>
</dbReference>
<evidence type="ECO:0000256" key="1">
    <source>
        <dbReference type="ARBA" id="ARBA00004651"/>
    </source>
</evidence>
<dbReference type="InterPro" id="IPR020846">
    <property type="entry name" value="MFS_dom"/>
</dbReference>
<evidence type="ECO:0000256" key="3">
    <source>
        <dbReference type="ARBA" id="ARBA00022989"/>
    </source>
</evidence>
<evidence type="ECO:0000256" key="2">
    <source>
        <dbReference type="ARBA" id="ARBA00022692"/>
    </source>
</evidence>
<dbReference type="InterPro" id="IPR036259">
    <property type="entry name" value="MFS_trans_sf"/>
</dbReference>
<proteinExistence type="predicted"/>
<dbReference type="Pfam" id="PF07690">
    <property type="entry name" value="MFS_1"/>
    <property type="match status" value="1"/>
</dbReference>
<dbReference type="SUPFAM" id="SSF103473">
    <property type="entry name" value="MFS general substrate transporter"/>
    <property type="match status" value="1"/>
</dbReference>
<sequence length="401" mass="40211">MSAGAQRAAIAVVQVLGLAVWFSMSAVVPSLQQAWGISAAEAVWLTGSVQIGFVVGALGSTALNLADRARPHRVLAASAASAAACTVALAAFVDGMAGAIPLRFLTGVCLAGVYPVGMKLTASWSSSTGRGLALGVLIGALTMGSTLPHLIAGLGSLPWRGVLSAASGIGLLGAVVALVLVRPGPHLAAAAPQHNPRYAITMFAERRPALVNVGYFGHMWELYALWTWIPTFLLASSAGAALPGSVALVVFAAMGIAGVAGCLLGGWAADRFGRSPTAIAALAVSGLCCAVSPFAFAAGPALLVVFCAVWGAAVIADSGVFSTSLSETADPRYVGTALTAQTAIGFALTVVSIQLVPVVADVVGWRYAFLVLAPGPLIGALAMRAFGARPAAGAVPAKEST</sequence>
<feature type="transmembrane region" description="Helical" evidence="5">
    <location>
        <begin position="248"/>
        <end position="269"/>
    </location>
</feature>
<keyword evidence="8" id="KW-1185">Reference proteome</keyword>
<keyword evidence="4 5" id="KW-0472">Membrane</keyword>
<evidence type="ECO:0000313" key="8">
    <source>
        <dbReference type="Proteomes" id="UP001564626"/>
    </source>
</evidence>
<dbReference type="PROSITE" id="PS50850">
    <property type="entry name" value="MFS"/>
    <property type="match status" value="1"/>
</dbReference>
<evidence type="ECO:0000256" key="4">
    <source>
        <dbReference type="ARBA" id="ARBA00023136"/>
    </source>
</evidence>
<protein>
    <submittedName>
        <fullName evidence="7">MFS transporter</fullName>
    </submittedName>
</protein>
<dbReference type="PANTHER" id="PTHR23521:SF3">
    <property type="entry name" value="MFS TRANSPORTER"/>
    <property type="match status" value="1"/>
</dbReference>
<comment type="caution">
    <text evidence="7">The sequence shown here is derived from an EMBL/GenBank/DDBJ whole genome shotgun (WGS) entry which is preliminary data.</text>
</comment>
<feature type="domain" description="Major facilitator superfamily (MFS) profile" evidence="6">
    <location>
        <begin position="1"/>
        <end position="391"/>
    </location>
</feature>
<dbReference type="Gene3D" id="1.20.1250.20">
    <property type="entry name" value="MFS general substrate transporter like domains"/>
    <property type="match status" value="2"/>
</dbReference>
<keyword evidence="2 5" id="KW-0812">Transmembrane</keyword>
<feature type="transmembrane region" description="Helical" evidence="5">
    <location>
        <begin position="367"/>
        <end position="386"/>
    </location>
</feature>
<comment type="subcellular location">
    <subcellularLocation>
        <location evidence="1">Cell membrane</location>
        <topology evidence="1">Multi-pass membrane protein</topology>
    </subcellularLocation>
</comment>
<evidence type="ECO:0000256" key="5">
    <source>
        <dbReference type="SAM" id="Phobius"/>
    </source>
</evidence>
<evidence type="ECO:0000259" key="6">
    <source>
        <dbReference type="PROSITE" id="PS50850"/>
    </source>
</evidence>
<reference evidence="7 8" key="1">
    <citation type="submission" date="2024-08" db="EMBL/GenBank/DDBJ databases">
        <title>Genome mining of Saccharopolyspora cebuensis PGLac3 from Nigerian medicinal plant.</title>
        <authorList>
            <person name="Ezeobiora C.E."/>
            <person name="Igbokwe N.H."/>
            <person name="Amin D.H."/>
            <person name="Mendie U.E."/>
        </authorList>
    </citation>
    <scope>NUCLEOTIDE SEQUENCE [LARGE SCALE GENOMIC DNA]</scope>
    <source>
        <strain evidence="7 8">PGLac3</strain>
    </source>
</reference>
<feature type="transmembrane region" description="Helical" evidence="5">
    <location>
        <begin position="276"/>
        <end position="296"/>
    </location>
</feature>